<comment type="function">
    <text evidence="6">Catalyzes the transfer of a formyl group from 10-formyltetrahydrofolate to 5-phospho-ribosyl-glycinamide (GAR), producing 5-phospho-ribosyl-N-formylglycinamide (FGAR) and tetrahydrofolate.</text>
</comment>
<dbReference type="SUPFAM" id="SSF53328">
    <property type="entry name" value="Formyltransferase"/>
    <property type="match status" value="1"/>
</dbReference>
<keyword evidence="9" id="KW-1185">Reference proteome</keyword>
<dbReference type="PANTHER" id="PTHR43369:SF2">
    <property type="entry name" value="PHOSPHORIBOSYLGLYCINAMIDE FORMYLTRANSFERASE"/>
    <property type="match status" value="1"/>
</dbReference>
<gene>
    <name evidence="6" type="primary">purN</name>
    <name evidence="8" type="ORF">GCM10011585_34790</name>
</gene>
<dbReference type="Proteomes" id="UP000647241">
    <property type="component" value="Unassembled WGS sequence"/>
</dbReference>
<dbReference type="Gene3D" id="3.40.50.170">
    <property type="entry name" value="Formyl transferase, N-terminal domain"/>
    <property type="match status" value="1"/>
</dbReference>
<dbReference type="EC" id="2.1.2.2" evidence="6"/>
<dbReference type="NCBIfam" id="TIGR00639">
    <property type="entry name" value="PurN"/>
    <property type="match status" value="1"/>
</dbReference>
<feature type="active site" description="Proton donor" evidence="6">
    <location>
        <position position="109"/>
    </location>
</feature>
<evidence type="ECO:0000313" key="9">
    <source>
        <dbReference type="Proteomes" id="UP000647241"/>
    </source>
</evidence>
<dbReference type="InterPro" id="IPR004607">
    <property type="entry name" value="GART"/>
</dbReference>
<dbReference type="GO" id="GO:0005737">
    <property type="term" value="C:cytoplasm"/>
    <property type="evidence" value="ECO:0007669"/>
    <property type="project" value="TreeGrafter"/>
</dbReference>
<dbReference type="RefSeq" id="WP_188555507.1">
    <property type="nucleotide sequence ID" value="NZ_BMGT01000004.1"/>
</dbReference>
<dbReference type="InterPro" id="IPR001555">
    <property type="entry name" value="GART_AS"/>
</dbReference>
<dbReference type="HAMAP" id="MF_01930">
    <property type="entry name" value="PurN"/>
    <property type="match status" value="1"/>
</dbReference>
<comment type="similarity">
    <text evidence="4 6">Belongs to the GART family.</text>
</comment>
<organism evidence="8 9">
    <name type="scientific">Edaphobacter dinghuensis</name>
    <dbReference type="NCBI Taxonomy" id="1560005"/>
    <lineage>
        <taxon>Bacteria</taxon>
        <taxon>Pseudomonadati</taxon>
        <taxon>Acidobacteriota</taxon>
        <taxon>Terriglobia</taxon>
        <taxon>Terriglobales</taxon>
        <taxon>Acidobacteriaceae</taxon>
        <taxon>Edaphobacter</taxon>
    </lineage>
</organism>
<feature type="site" description="Raises pKa of active site His" evidence="6">
    <location>
        <position position="145"/>
    </location>
</feature>
<dbReference type="EMBL" id="BMGT01000004">
    <property type="protein sequence ID" value="GGG87737.1"/>
    <property type="molecule type" value="Genomic_DNA"/>
</dbReference>
<comment type="catalytic activity">
    <reaction evidence="5 6">
        <text>N(1)-(5-phospho-beta-D-ribosyl)glycinamide + (6R)-10-formyltetrahydrofolate = N(2)-formyl-N(1)-(5-phospho-beta-D-ribosyl)glycinamide + (6S)-5,6,7,8-tetrahydrofolate + H(+)</text>
        <dbReference type="Rhea" id="RHEA:15053"/>
        <dbReference type="ChEBI" id="CHEBI:15378"/>
        <dbReference type="ChEBI" id="CHEBI:57453"/>
        <dbReference type="ChEBI" id="CHEBI:143788"/>
        <dbReference type="ChEBI" id="CHEBI:147286"/>
        <dbReference type="ChEBI" id="CHEBI:195366"/>
        <dbReference type="EC" id="2.1.2.2"/>
    </reaction>
</comment>
<dbReference type="Pfam" id="PF00551">
    <property type="entry name" value="Formyl_trans_N"/>
    <property type="match status" value="1"/>
</dbReference>
<dbReference type="PROSITE" id="PS00373">
    <property type="entry name" value="GART"/>
    <property type="match status" value="1"/>
</dbReference>
<dbReference type="InterPro" id="IPR002376">
    <property type="entry name" value="Formyl_transf_N"/>
</dbReference>
<evidence type="ECO:0000256" key="6">
    <source>
        <dbReference type="HAMAP-Rule" id="MF_01930"/>
    </source>
</evidence>
<evidence type="ECO:0000256" key="1">
    <source>
        <dbReference type="ARBA" id="ARBA00005054"/>
    </source>
</evidence>
<feature type="binding site" evidence="6">
    <location>
        <position position="65"/>
    </location>
    <ligand>
        <name>(6R)-10-formyltetrahydrofolate</name>
        <dbReference type="ChEBI" id="CHEBI:195366"/>
    </ligand>
</feature>
<dbReference type="CDD" id="cd08645">
    <property type="entry name" value="FMT_core_GART"/>
    <property type="match status" value="1"/>
</dbReference>
<accession>A0A917M9F3</accession>
<comment type="caution">
    <text evidence="8">The sequence shown here is derived from an EMBL/GenBank/DDBJ whole genome shotgun (WGS) entry which is preliminary data.</text>
</comment>
<evidence type="ECO:0000259" key="7">
    <source>
        <dbReference type="Pfam" id="PF00551"/>
    </source>
</evidence>
<dbReference type="GO" id="GO:0006189">
    <property type="term" value="P:'de novo' IMP biosynthetic process"/>
    <property type="evidence" value="ECO:0007669"/>
    <property type="project" value="UniProtKB-UniRule"/>
</dbReference>
<feature type="binding site" evidence="6">
    <location>
        <begin position="12"/>
        <end position="14"/>
    </location>
    <ligand>
        <name>N(1)-(5-phospho-beta-D-ribosyl)glycinamide</name>
        <dbReference type="ChEBI" id="CHEBI:143788"/>
    </ligand>
</feature>
<name>A0A917M9F3_9BACT</name>
<dbReference type="InterPro" id="IPR036477">
    <property type="entry name" value="Formyl_transf_N_sf"/>
</dbReference>
<comment type="pathway">
    <text evidence="1 6">Purine metabolism; IMP biosynthesis via de novo pathway; N(2)-formyl-N(1)-(5-phospho-D-ribosyl)glycinamide from N(1)-(5-phospho-D-ribosyl)glycinamide (10-formyl THF route): step 1/1.</text>
</comment>
<dbReference type="GO" id="GO:0004644">
    <property type="term" value="F:phosphoribosylglycinamide formyltransferase activity"/>
    <property type="evidence" value="ECO:0007669"/>
    <property type="project" value="UniProtKB-UniRule"/>
</dbReference>
<feature type="binding site" evidence="6">
    <location>
        <position position="107"/>
    </location>
    <ligand>
        <name>(6R)-10-formyltetrahydrofolate</name>
        <dbReference type="ChEBI" id="CHEBI:195366"/>
    </ligand>
</feature>
<reference evidence="8" key="1">
    <citation type="journal article" date="2014" name="Int. J. Syst. Evol. Microbiol.">
        <title>Complete genome sequence of Corynebacterium casei LMG S-19264T (=DSM 44701T), isolated from a smear-ripened cheese.</title>
        <authorList>
            <consortium name="US DOE Joint Genome Institute (JGI-PGF)"/>
            <person name="Walter F."/>
            <person name="Albersmeier A."/>
            <person name="Kalinowski J."/>
            <person name="Ruckert C."/>
        </authorList>
    </citation>
    <scope>NUCLEOTIDE SEQUENCE</scope>
    <source>
        <strain evidence="8">CGMCC 1.12997</strain>
    </source>
</reference>
<protein>
    <recommendedName>
        <fullName evidence="6">Phosphoribosylglycinamide formyltransferase</fullName>
        <ecNumber evidence="6">2.1.2.2</ecNumber>
    </recommendedName>
    <alternativeName>
        <fullName evidence="6">5'-phosphoribosylglycinamide transformylase</fullName>
    </alternativeName>
    <alternativeName>
        <fullName evidence="6">GAR transformylase</fullName>
        <shortName evidence="6">GART</shortName>
    </alternativeName>
</protein>
<dbReference type="AlphaFoldDB" id="A0A917M9F3"/>
<keyword evidence="2 6" id="KW-0808">Transferase</keyword>
<dbReference type="PANTHER" id="PTHR43369">
    <property type="entry name" value="PHOSPHORIBOSYLGLYCINAMIDE FORMYLTRANSFERASE"/>
    <property type="match status" value="1"/>
</dbReference>
<feature type="domain" description="Formyl transferase N-terminal" evidence="7">
    <location>
        <begin position="3"/>
        <end position="182"/>
    </location>
</feature>
<evidence type="ECO:0000313" key="8">
    <source>
        <dbReference type="EMBL" id="GGG87737.1"/>
    </source>
</evidence>
<keyword evidence="3 6" id="KW-0658">Purine biosynthesis</keyword>
<proteinExistence type="inferred from homology"/>
<comment type="caution">
    <text evidence="6">Lacks conserved residue(s) required for the propagation of feature annotation.</text>
</comment>
<evidence type="ECO:0000256" key="4">
    <source>
        <dbReference type="ARBA" id="ARBA00038440"/>
    </source>
</evidence>
<reference evidence="8" key="2">
    <citation type="submission" date="2020-09" db="EMBL/GenBank/DDBJ databases">
        <authorList>
            <person name="Sun Q."/>
            <person name="Zhou Y."/>
        </authorList>
    </citation>
    <scope>NUCLEOTIDE SEQUENCE</scope>
    <source>
        <strain evidence="8">CGMCC 1.12997</strain>
    </source>
</reference>
<evidence type="ECO:0000256" key="2">
    <source>
        <dbReference type="ARBA" id="ARBA00022679"/>
    </source>
</evidence>
<evidence type="ECO:0000256" key="3">
    <source>
        <dbReference type="ARBA" id="ARBA00022755"/>
    </source>
</evidence>
<sequence length="202" mass="22133">MKRLGILLSGRGSNFLAIAKAINDHRLLGAKIAVVLSNREDAGGLDAARELKIPAFCVPSAGRKRAEHDAEMVARLHQHKVDLVCLAGYMRVLTVDFVRAFPDRILNIHPSLLPAFPGLDAQGQALEYGAKVAGCTVHFVDEAVDHGVIILQKTVPVKDEDTVETLSARVLQQEHAAYPEAIARVLSGEYAISERRYLHRNK</sequence>
<evidence type="ECO:0000256" key="5">
    <source>
        <dbReference type="ARBA" id="ARBA00047664"/>
    </source>
</evidence>